<evidence type="ECO:0000256" key="2">
    <source>
        <dbReference type="SAM" id="SignalP"/>
    </source>
</evidence>
<proteinExistence type="predicted"/>
<evidence type="ECO:0000313" key="5">
    <source>
        <dbReference type="Proteomes" id="UP000248724"/>
    </source>
</evidence>
<dbReference type="EMBL" id="QHBU01000153">
    <property type="protein sequence ID" value="PZR80399.1"/>
    <property type="molecule type" value="Genomic_DNA"/>
</dbReference>
<dbReference type="RefSeq" id="WP_337309004.1">
    <property type="nucleotide sequence ID" value="NZ_JAEKNS010000026.1"/>
</dbReference>
<feature type="region of interest" description="Disordered" evidence="1">
    <location>
        <begin position="21"/>
        <end position="71"/>
    </location>
</feature>
<evidence type="ECO:0000313" key="4">
    <source>
        <dbReference type="EMBL" id="PZR80399.1"/>
    </source>
</evidence>
<feature type="signal peptide" evidence="2">
    <location>
        <begin position="1"/>
        <end position="20"/>
    </location>
</feature>
<evidence type="ECO:0008006" key="7">
    <source>
        <dbReference type="Google" id="ProtNLM"/>
    </source>
</evidence>
<feature type="compositionally biased region" description="Polar residues" evidence="1">
    <location>
        <begin position="21"/>
        <end position="50"/>
    </location>
</feature>
<name>A0A2W5Z4Y4_9BACT</name>
<evidence type="ECO:0000313" key="3">
    <source>
        <dbReference type="EMBL" id="MBJ7593587.1"/>
    </source>
</evidence>
<evidence type="ECO:0000256" key="1">
    <source>
        <dbReference type="SAM" id="MobiDB-lite"/>
    </source>
</evidence>
<reference evidence="4 5" key="1">
    <citation type="journal article" date="2017" name="Nature">
        <title>Atmospheric trace gases support primary production in Antarctic desert surface soil.</title>
        <authorList>
            <person name="Ji M."/>
            <person name="Greening C."/>
            <person name="Vanwonterghem I."/>
            <person name="Carere C.R."/>
            <person name="Bay S.K."/>
            <person name="Steen J.A."/>
            <person name="Montgomery K."/>
            <person name="Lines T."/>
            <person name="Beardall J."/>
            <person name="van Dorst J."/>
            <person name="Snape I."/>
            <person name="Stott M.B."/>
            <person name="Hugenholtz P."/>
            <person name="Ferrari B.C."/>
        </authorList>
    </citation>
    <scope>NUCLEOTIDE SEQUENCE [LARGE SCALE GENOMIC DNA]</scope>
    <source>
        <strain evidence="4">RRmetagenome_bin12</strain>
    </source>
</reference>
<keyword evidence="2" id="KW-0732">Signal</keyword>
<reference evidence="4" key="2">
    <citation type="submission" date="2018-05" db="EMBL/GenBank/DDBJ databases">
        <authorList>
            <person name="Ferrari B."/>
        </authorList>
    </citation>
    <scope>NUCLEOTIDE SEQUENCE</scope>
    <source>
        <strain evidence="4">RRmetagenome_bin12</strain>
    </source>
</reference>
<protein>
    <recommendedName>
        <fullName evidence="7">Lipoprotein</fullName>
    </recommendedName>
</protein>
<comment type="caution">
    <text evidence="4">The sequence shown here is derived from an EMBL/GenBank/DDBJ whole genome shotgun (WGS) entry which is preliminary data.</text>
</comment>
<accession>A0A934N8U9</accession>
<feature type="chain" id="PRO_5016001774" description="Lipoprotein" evidence="2">
    <location>
        <begin position="21"/>
        <end position="187"/>
    </location>
</feature>
<dbReference type="Proteomes" id="UP000248724">
    <property type="component" value="Unassembled WGS sequence"/>
</dbReference>
<dbReference type="EMBL" id="JAEKNS010000026">
    <property type="protein sequence ID" value="MBJ7593587.1"/>
    <property type="molecule type" value="Genomic_DNA"/>
</dbReference>
<dbReference type="AlphaFoldDB" id="A0A2W5Z4Y4"/>
<gene>
    <name evidence="4" type="ORF">DLM65_08170</name>
    <name evidence="3" type="ORF">JF886_01790</name>
</gene>
<dbReference type="Proteomes" id="UP000606991">
    <property type="component" value="Unassembled WGS sequence"/>
</dbReference>
<organism evidence="4 5">
    <name type="scientific">Candidatus Aeolococcus gillhamiae</name>
    <dbReference type="NCBI Taxonomy" id="3127015"/>
    <lineage>
        <taxon>Bacteria</taxon>
        <taxon>Bacillati</taxon>
        <taxon>Candidatus Dormiibacterota</taxon>
        <taxon>Candidatus Dormibacteria</taxon>
        <taxon>Candidatus Aeolococcales</taxon>
        <taxon>Candidatus Aeolococcaceae</taxon>
        <taxon>Candidatus Aeolococcus</taxon>
    </lineage>
</organism>
<sequence length="187" mass="19336">MAHVAAVAMLAALASISACGSANQPEPVHPSTNPATSTPSGAGSTLSYRLTMSGPDPIAEQLPPTAVQGRGGQLERCGQFVAGSEMLIDIQGNTQNGTRYRLTLDILPYNGPGTYTTSTLLPVDLLVGPPQGPTVQYEAPRDSTAKLTGVVLRTQGNGSGTFTMTNWLDMASGRTESGVLGWTCKDG</sequence>
<reference evidence="3 6" key="3">
    <citation type="submission" date="2020-10" db="EMBL/GenBank/DDBJ databases">
        <title>Ca. Dormibacterota MAGs.</title>
        <authorList>
            <person name="Montgomery K."/>
        </authorList>
    </citation>
    <scope>NUCLEOTIDE SEQUENCE [LARGE SCALE GENOMIC DNA]</scope>
    <source>
        <strain evidence="3">SC8812_S17_18</strain>
    </source>
</reference>
<accession>A0A2W5Z4Y4</accession>
<evidence type="ECO:0000313" key="6">
    <source>
        <dbReference type="Proteomes" id="UP000606991"/>
    </source>
</evidence>